<dbReference type="EMBL" id="JAVRHQ010000002">
    <property type="protein sequence ID" value="MDT0641869.1"/>
    <property type="molecule type" value="Genomic_DNA"/>
</dbReference>
<dbReference type="RefSeq" id="WP_311533575.1">
    <property type="nucleotide sequence ID" value="NZ_JAVRHQ010000002.1"/>
</dbReference>
<accession>A0ABU3C6A6</accession>
<evidence type="ECO:0000313" key="1">
    <source>
        <dbReference type="EMBL" id="MDT0641869.1"/>
    </source>
</evidence>
<reference evidence="1 2" key="1">
    <citation type="submission" date="2023-09" db="EMBL/GenBank/DDBJ databases">
        <authorList>
            <person name="Rey-Velasco X."/>
        </authorList>
    </citation>
    <scope>NUCLEOTIDE SEQUENCE [LARGE SCALE GENOMIC DNA]</scope>
    <source>
        <strain evidence="1 2">F363</strain>
    </source>
</reference>
<keyword evidence="2" id="KW-1185">Reference proteome</keyword>
<sequence>MYYKPTQGFLYVPSRPKPTLKGAAEIDFDYYFSARYFEENVLLDVTTKIISEYEKVYTRISNHLIKRGEVKTCVKECILTHLLRMGVSRKRANYILKDFSLSPRKIQFQ</sequence>
<gene>
    <name evidence="1" type="ORF">RM553_03390</name>
</gene>
<evidence type="ECO:0000313" key="2">
    <source>
        <dbReference type="Proteomes" id="UP001262889"/>
    </source>
</evidence>
<name>A0ABU3C6A6_9FLAO</name>
<comment type="caution">
    <text evidence="1">The sequence shown here is derived from an EMBL/GenBank/DDBJ whole genome shotgun (WGS) entry which is preliminary data.</text>
</comment>
<proteinExistence type="predicted"/>
<protein>
    <submittedName>
        <fullName evidence="1">Uncharacterized protein</fullName>
    </submittedName>
</protein>
<organism evidence="1 2">
    <name type="scientific">Autumnicola tepida</name>
    <dbReference type="NCBI Taxonomy" id="3075595"/>
    <lineage>
        <taxon>Bacteria</taxon>
        <taxon>Pseudomonadati</taxon>
        <taxon>Bacteroidota</taxon>
        <taxon>Flavobacteriia</taxon>
        <taxon>Flavobacteriales</taxon>
        <taxon>Flavobacteriaceae</taxon>
        <taxon>Autumnicola</taxon>
    </lineage>
</organism>
<dbReference type="Proteomes" id="UP001262889">
    <property type="component" value="Unassembled WGS sequence"/>
</dbReference>